<reference evidence="1" key="1">
    <citation type="submission" date="2020-11" db="EMBL/GenBank/DDBJ databases">
        <authorList>
            <person name="Tran Van P."/>
        </authorList>
    </citation>
    <scope>NUCLEOTIDE SEQUENCE</scope>
</reference>
<protein>
    <submittedName>
        <fullName evidence="1">Uncharacterized protein</fullName>
    </submittedName>
</protein>
<sequence length="63" mass="6857">MCILKVPYYNVSDLCVGVRGSILGPGIDLSVYQTLPSPLTRHLVNISRASLATVCAMEKNKHL</sequence>
<dbReference type="AlphaFoldDB" id="A0A7R9H9I5"/>
<proteinExistence type="predicted"/>
<evidence type="ECO:0000313" key="1">
    <source>
        <dbReference type="EMBL" id="CAD7414034.1"/>
    </source>
</evidence>
<gene>
    <name evidence="1" type="ORF">TPSB3V08_LOCUS9408</name>
</gene>
<name>A0A7R9H9I5_TIMPO</name>
<dbReference type="EMBL" id="OD007484">
    <property type="protein sequence ID" value="CAD7414034.1"/>
    <property type="molecule type" value="Genomic_DNA"/>
</dbReference>
<accession>A0A7R9H9I5</accession>
<organism evidence="1">
    <name type="scientific">Timema poppense</name>
    <name type="common">Walking stick</name>
    <dbReference type="NCBI Taxonomy" id="170557"/>
    <lineage>
        <taxon>Eukaryota</taxon>
        <taxon>Metazoa</taxon>
        <taxon>Ecdysozoa</taxon>
        <taxon>Arthropoda</taxon>
        <taxon>Hexapoda</taxon>
        <taxon>Insecta</taxon>
        <taxon>Pterygota</taxon>
        <taxon>Neoptera</taxon>
        <taxon>Polyneoptera</taxon>
        <taxon>Phasmatodea</taxon>
        <taxon>Timematodea</taxon>
        <taxon>Timematoidea</taxon>
        <taxon>Timematidae</taxon>
        <taxon>Timema</taxon>
    </lineage>
</organism>